<comment type="caution">
    <text evidence="1">The sequence shown here is derived from an EMBL/GenBank/DDBJ whole genome shotgun (WGS) entry which is preliminary data.</text>
</comment>
<keyword evidence="2" id="KW-1185">Reference proteome</keyword>
<dbReference type="RefSeq" id="WP_265676048.1">
    <property type="nucleotide sequence ID" value="NZ_JAKRRY010000023.1"/>
</dbReference>
<organism evidence="1 2">
    <name type="scientific">Vibrio qingdaonensis</name>
    <dbReference type="NCBI Taxonomy" id="2829491"/>
    <lineage>
        <taxon>Bacteria</taxon>
        <taxon>Pseudomonadati</taxon>
        <taxon>Pseudomonadota</taxon>
        <taxon>Gammaproteobacteria</taxon>
        <taxon>Vibrionales</taxon>
        <taxon>Vibrionaceae</taxon>
        <taxon>Vibrio</taxon>
    </lineage>
</organism>
<evidence type="ECO:0000313" key="1">
    <source>
        <dbReference type="EMBL" id="MCW8347518.1"/>
    </source>
</evidence>
<protein>
    <submittedName>
        <fullName evidence="1">Uncharacterized protein</fullName>
    </submittedName>
</protein>
<dbReference type="Proteomes" id="UP001155587">
    <property type="component" value="Unassembled WGS sequence"/>
</dbReference>
<gene>
    <name evidence="1" type="ORF">MD535_16070</name>
</gene>
<sequence length="268" mass="30749">MINITINHLIRRKKPTLHNVQSQSLLWEAIFEIENGTSLADKHPIKTMELLLTLCDVIPKHTSQPLGYQALADTVISRGTSASYHSVRRILKNRRLQELLGIEVLTVGTSHAVRYRANYLEGFPHAALIAHLSSNMLLHYLPDKVRSRFLEAISPYLDQFEKLHDGNRDKRWLNKLPVDQKSAHHWSKQAMTPELDSILGALYTEQWLEITYQTETNSTPLTEVIWPIHLNLDDPEGVKLCYSRNQAQKATMSIPLALISHAKRQYYS</sequence>
<proteinExistence type="predicted"/>
<dbReference type="EMBL" id="JAKRRY010000023">
    <property type="protein sequence ID" value="MCW8347518.1"/>
    <property type="molecule type" value="Genomic_DNA"/>
</dbReference>
<name>A0A9X3CQ44_9VIBR</name>
<reference evidence="1" key="1">
    <citation type="submission" date="2022-02" db="EMBL/GenBank/DDBJ databases">
        <title>Vibrio sp. nov, a new bacterium isolated from seawater.</title>
        <authorList>
            <person name="Yuan Y."/>
        </authorList>
    </citation>
    <scope>NUCLEOTIDE SEQUENCE</scope>
    <source>
        <strain evidence="1">ZSDZ65</strain>
    </source>
</reference>
<evidence type="ECO:0000313" key="2">
    <source>
        <dbReference type="Proteomes" id="UP001155587"/>
    </source>
</evidence>
<dbReference type="AlphaFoldDB" id="A0A9X3CQ44"/>
<accession>A0A9X3CQ44</accession>